<keyword evidence="1" id="KW-0732">Signal</keyword>
<dbReference type="EMBL" id="CTRP01000014">
    <property type="protein sequence ID" value="CQR74441.1"/>
    <property type="molecule type" value="Genomic_DNA"/>
</dbReference>
<evidence type="ECO:0000256" key="1">
    <source>
        <dbReference type="SAM" id="SignalP"/>
    </source>
</evidence>
<dbReference type="Proteomes" id="UP000049855">
    <property type="component" value="Unassembled WGS sequence"/>
</dbReference>
<accession>A0A0U1L411</accession>
<keyword evidence="3" id="KW-1185">Reference proteome</keyword>
<evidence type="ECO:0000313" key="3">
    <source>
        <dbReference type="Proteomes" id="UP000049855"/>
    </source>
</evidence>
<reference evidence="3" key="1">
    <citation type="submission" date="2015-03" db="EMBL/GenBank/DDBJ databases">
        <authorList>
            <person name="Nijsse Bart"/>
        </authorList>
    </citation>
    <scope>NUCLEOTIDE SEQUENCE [LARGE SCALE GENOMIC DNA]</scope>
</reference>
<organism evidence="2 3">
    <name type="scientific">Sporomusa ovata</name>
    <dbReference type="NCBI Taxonomy" id="2378"/>
    <lineage>
        <taxon>Bacteria</taxon>
        <taxon>Bacillati</taxon>
        <taxon>Bacillota</taxon>
        <taxon>Negativicutes</taxon>
        <taxon>Selenomonadales</taxon>
        <taxon>Sporomusaceae</taxon>
        <taxon>Sporomusa</taxon>
    </lineage>
</organism>
<name>A0A0U1L411_9FIRM</name>
<dbReference type="RefSeq" id="WP_021170434.1">
    <property type="nucleotide sequence ID" value="NZ_CTRP01000014.1"/>
</dbReference>
<gene>
    <name evidence="2" type="ORF">SpAn4DRAFT_0903</name>
</gene>
<feature type="chain" id="PRO_5038597036" evidence="1">
    <location>
        <begin position="21"/>
        <end position="177"/>
    </location>
</feature>
<evidence type="ECO:0000313" key="2">
    <source>
        <dbReference type="EMBL" id="CQR74441.1"/>
    </source>
</evidence>
<sequence>MKKVVSSFLLILVYTNIALSICSAEENYKAEKESPLEWRLGIKPEYSAEELENMQWTNVFGNEMAQYYFNSKSLTKDEKQNDYVYVIVKAVYRDQAIINQLNDKYKSQLNEKDFISYSEMMMSFNVHGRKYAITNIKIFTNNKVMVEDNSIQPEYKPVPVKTFVDTMYEIIRNFARN</sequence>
<feature type="signal peptide" evidence="1">
    <location>
        <begin position="1"/>
        <end position="20"/>
    </location>
</feature>
<proteinExistence type="predicted"/>
<dbReference type="AlphaFoldDB" id="A0A0U1L411"/>
<protein>
    <submittedName>
        <fullName evidence="2">Uncharacterized protein</fullName>
    </submittedName>
</protein>